<dbReference type="SUPFAM" id="SSF53623">
    <property type="entry name" value="MurD-like peptide ligases, catalytic domain"/>
    <property type="match status" value="1"/>
</dbReference>
<proteinExistence type="inferred from homology"/>
<dbReference type="InterPro" id="IPR036615">
    <property type="entry name" value="Mur_ligase_C_dom_sf"/>
</dbReference>
<dbReference type="RefSeq" id="WP_136137741.1">
    <property type="nucleotide sequence ID" value="NZ_SDGV01000028.1"/>
</dbReference>
<dbReference type="GO" id="GO:0005737">
    <property type="term" value="C:cytoplasm"/>
    <property type="evidence" value="ECO:0007669"/>
    <property type="project" value="TreeGrafter"/>
</dbReference>
<keyword evidence="12 18" id="KW-0067">ATP-binding</keyword>
<dbReference type="Pfam" id="PF08245">
    <property type="entry name" value="Mur_ligase_M"/>
    <property type="match status" value="1"/>
</dbReference>
<evidence type="ECO:0000256" key="15">
    <source>
        <dbReference type="ARBA" id="ARBA00030592"/>
    </source>
</evidence>
<protein>
    <recommendedName>
        <fullName evidence="8">Dihydrofolate synthase/folylpolyglutamate synthase</fullName>
        <ecNumber evidence="6">6.3.2.12</ecNumber>
        <ecNumber evidence="7">6.3.2.17</ecNumber>
    </recommendedName>
    <alternativeName>
        <fullName evidence="15">Tetrahydrofolylpolyglutamate synthase</fullName>
    </alternativeName>
</protein>
<dbReference type="PIRSF" id="PIRSF001563">
    <property type="entry name" value="Folylpolyglu_synth"/>
    <property type="match status" value="1"/>
</dbReference>
<comment type="subunit">
    <text evidence="5">Monomer.</text>
</comment>
<evidence type="ECO:0000256" key="3">
    <source>
        <dbReference type="ARBA" id="ARBA00005150"/>
    </source>
</evidence>
<dbReference type="Gene3D" id="3.40.1190.10">
    <property type="entry name" value="Mur-like, catalytic domain"/>
    <property type="match status" value="1"/>
</dbReference>
<evidence type="ECO:0000256" key="1">
    <source>
        <dbReference type="ARBA" id="ARBA00001946"/>
    </source>
</evidence>
<evidence type="ECO:0000256" key="14">
    <source>
        <dbReference type="ARBA" id="ARBA00022909"/>
    </source>
</evidence>
<evidence type="ECO:0000256" key="2">
    <source>
        <dbReference type="ARBA" id="ARBA00004799"/>
    </source>
</evidence>
<keyword evidence="11 18" id="KW-0547">Nucleotide-binding</keyword>
<keyword evidence="10" id="KW-0479">Metal-binding</keyword>
<evidence type="ECO:0000256" key="17">
    <source>
        <dbReference type="ARBA" id="ARBA00049161"/>
    </source>
</evidence>
<dbReference type="Proteomes" id="UP000310506">
    <property type="component" value="Unassembled WGS sequence"/>
</dbReference>
<dbReference type="GO" id="GO:0046656">
    <property type="term" value="P:folic acid biosynthetic process"/>
    <property type="evidence" value="ECO:0007669"/>
    <property type="project" value="UniProtKB-KW"/>
</dbReference>
<keyword evidence="13" id="KW-0460">Magnesium</keyword>
<evidence type="ECO:0000313" key="22">
    <source>
        <dbReference type="Proteomes" id="UP000310506"/>
    </source>
</evidence>
<dbReference type="PANTHER" id="PTHR11136:SF0">
    <property type="entry name" value="DIHYDROFOLATE SYNTHETASE-RELATED"/>
    <property type="match status" value="1"/>
</dbReference>
<dbReference type="GO" id="GO:0008841">
    <property type="term" value="F:dihydrofolate synthase activity"/>
    <property type="evidence" value="ECO:0007669"/>
    <property type="project" value="UniProtKB-EC"/>
</dbReference>
<evidence type="ECO:0000259" key="20">
    <source>
        <dbReference type="Pfam" id="PF08245"/>
    </source>
</evidence>
<dbReference type="EMBL" id="SDGV01000028">
    <property type="protein sequence ID" value="THB60305.1"/>
    <property type="molecule type" value="Genomic_DNA"/>
</dbReference>
<gene>
    <name evidence="21" type="ORF">ESZ54_11185</name>
</gene>
<keyword evidence="14" id="KW-0289">Folate biosynthesis</keyword>
<dbReference type="Pfam" id="PF02875">
    <property type="entry name" value="Mur_ligase_C"/>
    <property type="match status" value="1"/>
</dbReference>
<dbReference type="EC" id="6.3.2.12" evidence="6"/>
<dbReference type="AlphaFoldDB" id="A0A4S3B6N3"/>
<dbReference type="PROSITE" id="PS01011">
    <property type="entry name" value="FOLYLPOLYGLU_SYNT_1"/>
    <property type="match status" value="1"/>
</dbReference>
<evidence type="ECO:0000256" key="11">
    <source>
        <dbReference type="ARBA" id="ARBA00022741"/>
    </source>
</evidence>
<dbReference type="InterPro" id="IPR001645">
    <property type="entry name" value="Folylpolyglutamate_synth"/>
</dbReference>
<feature type="domain" description="Mur ligase central" evidence="20">
    <location>
        <begin position="44"/>
        <end position="271"/>
    </location>
</feature>
<dbReference type="InterPro" id="IPR036565">
    <property type="entry name" value="Mur-like_cat_sf"/>
</dbReference>
<dbReference type="EC" id="6.3.2.17" evidence="7"/>
<evidence type="ECO:0000256" key="4">
    <source>
        <dbReference type="ARBA" id="ARBA00008276"/>
    </source>
</evidence>
<dbReference type="InterPro" id="IPR004101">
    <property type="entry name" value="Mur_ligase_C"/>
</dbReference>
<dbReference type="InterPro" id="IPR013221">
    <property type="entry name" value="Mur_ligase_cen"/>
</dbReference>
<dbReference type="Gene3D" id="3.90.190.20">
    <property type="entry name" value="Mur ligase, C-terminal domain"/>
    <property type="match status" value="1"/>
</dbReference>
<dbReference type="InterPro" id="IPR018109">
    <property type="entry name" value="Folylpolyglutamate_synth_CS"/>
</dbReference>
<dbReference type="GO" id="GO:0005524">
    <property type="term" value="F:ATP binding"/>
    <property type="evidence" value="ECO:0007669"/>
    <property type="project" value="UniProtKB-KW"/>
</dbReference>
<evidence type="ECO:0000256" key="13">
    <source>
        <dbReference type="ARBA" id="ARBA00022842"/>
    </source>
</evidence>
<evidence type="ECO:0000259" key="19">
    <source>
        <dbReference type="Pfam" id="PF02875"/>
    </source>
</evidence>
<accession>A0A4S3B6N3</accession>
<evidence type="ECO:0000313" key="21">
    <source>
        <dbReference type="EMBL" id="THB60305.1"/>
    </source>
</evidence>
<dbReference type="PANTHER" id="PTHR11136">
    <property type="entry name" value="FOLYLPOLYGLUTAMATE SYNTHASE-RELATED"/>
    <property type="match status" value="1"/>
</dbReference>
<evidence type="ECO:0000256" key="9">
    <source>
        <dbReference type="ARBA" id="ARBA00022598"/>
    </source>
</evidence>
<dbReference type="SUPFAM" id="SSF53244">
    <property type="entry name" value="MurD-like peptide ligases, peptide-binding domain"/>
    <property type="match status" value="1"/>
</dbReference>
<comment type="pathway">
    <text evidence="3">Cofactor biosynthesis; tetrahydrofolylpolyglutamate biosynthesis.</text>
</comment>
<dbReference type="FunFam" id="3.40.1190.10:FF:000004">
    <property type="entry name" value="Dihydrofolate synthase/folylpolyglutamate synthase"/>
    <property type="match status" value="1"/>
</dbReference>
<keyword evidence="9 18" id="KW-0436">Ligase</keyword>
<dbReference type="NCBIfam" id="TIGR01499">
    <property type="entry name" value="folC"/>
    <property type="match status" value="1"/>
</dbReference>
<evidence type="ECO:0000256" key="16">
    <source>
        <dbReference type="ARBA" id="ARBA00047493"/>
    </source>
</evidence>
<comment type="catalytic activity">
    <reaction evidence="16">
        <text>(6S)-5,6,7,8-tetrahydrofolyl-(gamma-L-Glu)(n) + L-glutamate + ATP = (6S)-5,6,7,8-tetrahydrofolyl-(gamma-L-Glu)(n+1) + ADP + phosphate + H(+)</text>
        <dbReference type="Rhea" id="RHEA:10580"/>
        <dbReference type="Rhea" id="RHEA-COMP:14738"/>
        <dbReference type="Rhea" id="RHEA-COMP:14740"/>
        <dbReference type="ChEBI" id="CHEBI:15378"/>
        <dbReference type="ChEBI" id="CHEBI:29985"/>
        <dbReference type="ChEBI" id="CHEBI:30616"/>
        <dbReference type="ChEBI" id="CHEBI:43474"/>
        <dbReference type="ChEBI" id="CHEBI:141005"/>
        <dbReference type="ChEBI" id="CHEBI:456216"/>
        <dbReference type="EC" id="6.3.2.17"/>
    </reaction>
</comment>
<evidence type="ECO:0000256" key="5">
    <source>
        <dbReference type="ARBA" id="ARBA00011245"/>
    </source>
</evidence>
<evidence type="ECO:0000256" key="7">
    <source>
        <dbReference type="ARBA" id="ARBA00013025"/>
    </source>
</evidence>
<sequence length="434" mass="48664">MNYEETVEWIHGRLKFGIRPGLTRISYILDELDNPQHRLKTVHIGGTNGKGSTTTFLRCLLEETGLTVGTFTSPYIEQFSERIAINGQPIPDQDLVDVFNKVKPIVDAMDQDEELKNTVEFEILTAMMYQYFYEQGVDIVLVEVGLGGLMDSTNVIHPLVSTITTIGMDHTDILGDTIEEIAFQKAGIIKIKTPVVVGRVEDKAYDVFAAFAEEYGSPIYRYGVDFMSEYLQPLDSWGESFNFMSRELNMDRVSSSLLGHHQVDNACVAIQTYILLCEKLGLRVQSKIIKAGLKKASWPGRMEKISNEPLIILDGAHNEHAMSVLKENLLTEFKGKTIHTIFAALSTKDIKGMLQDLGEVPNLNLRVTTFDYPKAFTKEQYEALDLEPYDNWESALSDVLHELSGDDVVLITGSLYFISQVRAKLLGGSVSEEN</sequence>
<organism evidence="21 22">
    <name type="scientific">Vagococcus silagei</name>
    <dbReference type="NCBI Taxonomy" id="2508885"/>
    <lineage>
        <taxon>Bacteria</taxon>
        <taxon>Bacillati</taxon>
        <taxon>Bacillota</taxon>
        <taxon>Bacilli</taxon>
        <taxon>Lactobacillales</taxon>
        <taxon>Enterococcaceae</taxon>
        <taxon>Vagococcus</taxon>
    </lineage>
</organism>
<comment type="catalytic activity">
    <reaction evidence="17">
        <text>7,8-dihydropteroate + L-glutamate + ATP = 7,8-dihydrofolate + ADP + phosphate + H(+)</text>
        <dbReference type="Rhea" id="RHEA:23584"/>
        <dbReference type="ChEBI" id="CHEBI:15378"/>
        <dbReference type="ChEBI" id="CHEBI:17839"/>
        <dbReference type="ChEBI" id="CHEBI:29985"/>
        <dbReference type="ChEBI" id="CHEBI:30616"/>
        <dbReference type="ChEBI" id="CHEBI:43474"/>
        <dbReference type="ChEBI" id="CHEBI:57451"/>
        <dbReference type="ChEBI" id="CHEBI:456216"/>
        <dbReference type="EC" id="6.3.2.12"/>
    </reaction>
</comment>
<evidence type="ECO:0000256" key="6">
    <source>
        <dbReference type="ARBA" id="ARBA00013023"/>
    </source>
</evidence>
<dbReference type="GO" id="GO:0004326">
    <property type="term" value="F:tetrahydrofolylpolyglutamate synthase activity"/>
    <property type="evidence" value="ECO:0007669"/>
    <property type="project" value="UniProtKB-EC"/>
</dbReference>
<feature type="domain" description="Mur ligase C-terminal" evidence="19">
    <location>
        <begin position="300"/>
        <end position="414"/>
    </location>
</feature>
<comment type="pathway">
    <text evidence="2">Cofactor biosynthesis; tetrahydrofolate biosynthesis; 7,8-dihydrofolate from 2-amino-4-hydroxy-6-hydroxymethyl-7,8-dihydropteridine diphosphate and 4-aminobenzoate: step 2/2.</text>
</comment>
<dbReference type="GO" id="GO:0046872">
    <property type="term" value="F:metal ion binding"/>
    <property type="evidence" value="ECO:0007669"/>
    <property type="project" value="UniProtKB-KW"/>
</dbReference>
<dbReference type="PROSITE" id="PS01012">
    <property type="entry name" value="FOLYLPOLYGLU_SYNT_2"/>
    <property type="match status" value="1"/>
</dbReference>
<evidence type="ECO:0000256" key="10">
    <source>
        <dbReference type="ARBA" id="ARBA00022723"/>
    </source>
</evidence>
<evidence type="ECO:0000256" key="18">
    <source>
        <dbReference type="PIRNR" id="PIRNR001563"/>
    </source>
</evidence>
<evidence type="ECO:0000256" key="8">
    <source>
        <dbReference type="ARBA" id="ARBA00019357"/>
    </source>
</evidence>
<evidence type="ECO:0000256" key="12">
    <source>
        <dbReference type="ARBA" id="ARBA00022840"/>
    </source>
</evidence>
<comment type="similarity">
    <text evidence="4 18">Belongs to the folylpolyglutamate synthase family.</text>
</comment>
<name>A0A4S3B6N3_9ENTE</name>
<keyword evidence="22" id="KW-1185">Reference proteome</keyword>
<reference evidence="21 22" key="1">
    <citation type="submission" date="2019-01" db="EMBL/GenBank/DDBJ databases">
        <title>Vagococcus silagei sp. nov. isolated from brewer's grain.</title>
        <authorList>
            <person name="Guu J.-R."/>
        </authorList>
    </citation>
    <scope>NUCLEOTIDE SEQUENCE [LARGE SCALE GENOMIC DNA]</scope>
    <source>
        <strain evidence="21 22">2B-2</strain>
    </source>
</reference>
<comment type="cofactor">
    <cofactor evidence="1">
        <name>Mg(2+)</name>
        <dbReference type="ChEBI" id="CHEBI:18420"/>
    </cofactor>
</comment>
<dbReference type="OrthoDB" id="9809356at2"/>
<comment type="caution">
    <text evidence="21">The sequence shown here is derived from an EMBL/GenBank/DDBJ whole genome shotgun (WGS) entry which is preliminary data.</text>
</comment>